<dbReference type="Proteomes" id="UP000741863">
    <property type="component" value="Unassembled WGS sequence"/>
</dbReference>
<reference evidence="1 2" key="1">
    <citation type="submission" date="2021-01" db="EMBL/GenBank/DDBJ databases">
        <title>Genomic Encyclopedia of Type Strains, Phase IV (KMG-IV): sequencing the most valuable type-strain genomes for metagenomic binning, comparative biology and taxonomic classification.</title>
        <authorList>
            <person name="Goeker M."/>
        </authorList>
    </citation>
    <scope>NUCLEOTIDE SEQUENCE [LARGE SCALE GENOMIC DNA]</scope>
    <source>
        <strain evidence="1 2">DSM 25540</strain>
    </source>
</reference>
<dbReference type="EMBL" id="JAFBEC010000003">
    <property type="protein sequence ID" value="MBM7632252.1"/>
    <property type="molecule type" value="Genomic_DNA"/>
</dbReference>
<evidence type="ECO:0000313" key="1">
    <source>
        <dbReference type="EMBL" id="MBM7632252.1"/>
    </source>
</evidence>
<dbReference type="RefSeq" id="WP_275581695.1">
    <property type="nucleotide sequence ID" value="NZ_JAFBEC010000003.1"/>
</dbReference>
<evidence type="ECO:0000313" key="2">
    <source>
        <dbReference type="Proteomes" id="UP000741863"/>
    </source>
</evidence>
<proteinExistence type="predicted"/>
<name>A0ABS2PAB4_9BACL</name>
<accession>A0ABS2PAB4</accession>
<gene>
    <name evidence="1" type="ORF">JOD17_001345</name>
</gene>
<sequence>MIDGIVVYYLNDKTPAFLRLASLPKRQAYGSFYFWQFYGFKQG</sequence>
<comment type="caution">
    <text evidence="1">The sequence shown here is derived from an EMBL/GenBank/DDBJ whole genome shotgun (WGS) entry which is preliminary data.</text>
</comment>
<organism evidence="1 2">
    <name type="scientific">Geomicrobium sediminis</name>
    <dbReference type="NCBI Taxonomy" id="1347788"/>
    <lineage>
        <taxon>Bacteria</taxon>
        <taxon>Bacillati</taxon>
        <taxon>Bacillota</taxon>
        <taxon>Bacilli</taxon>
        <taxon>Bacillales</taxon>
        <taxon>Geomicrobium</taxon>
    </lineage>
</organism>
<protein>
    <submittedName>
        <fullName evidence="1">Uncharacterized protein</fullName>
    </submittedName>
</protein>
<keyword evidence="2" id="KW-1185">Reference proteome</keyword>